<dbReference type="AlphaFoldDB" id="A0A382B4U2"/>
<keyword evidence="2" id="KW-0677">Repeat</keyword>
<evidence type="ECO:0000256" key="1">
    <source>
        <dbReference type="ARBA" id="ARBA00022729"/>
    </source>
</evidence>
<dbReference type="InterPro" id="IPR011042">
    <property type="entry name" value="6-blade_b-propeller_TolB-like"/>
</dbReference>
<gene>
    <name evidence="4" type="ORF">METZ01_LOCUS161166</name>
</gene>
<reference evidence="4" key="1">
    <citation type="submission" date="2018-05" db="EMBL/GenBank/DDBJ databases">
        <authorList>
            <person name="Lanie J.A."/>
            <person name="Ng W.-L."/>
            <person name="Kazmierczak K.M."/>
            <person name="Andrzejewski T.M."/>
            <person name="Davidsen T.M."/>
            <person name="Wayne K.J."/>
            <person name="Tettelin H."/>
            <person name="Glass J.I."/>
            <person name="Rusch D."/>
            <person name="Podicherti R."/>
            <person name="Tsui H.-C.T."/>
            <person name="Winkler M.E."/>
        </authorList>
    </citation>
    <scope>NUCLEOTIDE SEQUENCE</scope>
</reference>
<keyword evidence="3" id="KW-0325">Glycoprotein</keyword>
<dbReference type="PANTHER" id="PTHR10680">
    <property type="entry name" value="PEPTIDYL-GLYCINE ALPHA-AMIDATING MONOOXYGENASE"/>
    <property type="match status" value="1"/>
</dbReference>
<evidence type="ECO:0000256" key="3">
    <source>
        <dbReference type="ARBA" id="ARBA00023180"/>
    </source>
</evidence>
<dbReference type="PROSITE" id="PS51125">
    <property type="entry name" value="NHL"/>
    <property type="match status" value="2"/>
</dbReference>
<dbReference type="PROSITE" id="PS51257">
    <property type="entry name" value="PROKAR_LIPOPROTEIN"/>
    <property type="match status" value="1"/>
</dbReference>
<evidence type="ECO:0008006" key="5">
    <source>
        <dbReference type="Google" id="ProtNLM"/>
    </source>
</evidence>
<dbReference type="EMBL" id="UINC01028031">
    <property type="protein sequence ID" value="SVB08312.1"/>
    <property type="molecule type" value="Genomic_DNA"/>
</dbReference>
<proteinExistence type="predicted"/>
<sequence>MFSYIKNYSFIGLGIFGSCLFLAGCVQESTSVSENIVSGVSYAAVVGERGGQDMFGAYDVDAGWPKDISTLPEADGWTFGAGQSVFAESPERIFYLQRGLLPKMDPPQARLYPEVGPSLSFPATSVWRNATRASLPAGGGTGSIAEDGVQDWIERGGRIGVDALWKYCILVFDREGNVTEAWTQWDAMMQRPHFVALNPYDPEKHVWIIDDHKHVIHKFTNDGETLVQSIGTYGELGADEAHFNRPTFLAWFPDSSFVVADGYNGTRVVKFDADGNYLTSWGERGVPPNETRPGYMNNVHGIAVDPETLRVFVNDRANRRIQVFDEDGEYLYEWSVGAQPANIHTFIITADRHLWASDRRSHKILKYDLEGNFLYSWGTYGEFPGGIAGVHGMSVDQEGNLYLAQVDNKGGVQKFIPRSGANPDFLIGGPVYAAWD</sequence>
<protein>
    <recommendedName>
        <fullName evidence="5">6-bladed beta-propeller</fullName>
    </recommendedName>
</protein>
<name>A0A382B4U2_9ZZZZ</name>
<organism evidence="4">
    <name type="scientific">marine metagenome</name>
    <dbReference type="NCBI Taxonomy" id="408172"/>
    <lineage>
        <taxon>unclassified sequences</taxon>
        <taxon>metagenomes</taxon>
        <taxon>ecological metagenomes</taxon>
    </lineage>
</organism>
<dbReference type="SUPFAM" id="SSF63829">
    <property type="entry name" value="Calcium-dependent phosphotriesterase"/>
    <property type="match status" value="1"/>
</dbReference>
<accession>A0A382B4U2</accession>
<evidence type="ECO:0000256" key="2">
    <source>
        <dbReference type="ARBA" id="ARBA00022737"/>
    </source>
</evidence>
<dbReference type="InterPro" id="IPR001258">
    <property type="entry name" value="NHL_repeat"/>
</dbReference>
<evidence type="ECO:0000313" key="4">
    <source>
        <dbReference type="EMBL" id="SVB08312.1"/>
    </source>
</evidence>
<keyword evidence="1" id="KW-0732">Signal</keyword>
<dbReference type="Gene3D" id="2.120.10.30">
    <property type="entry name" value="TolB, C-terminal domain"/>
    <property type="match status" value="2"/>
</dbReference>